<dbReference type="SUPFAM" id="SSF52540">
    <property type="entry name" value="P-loop containing nucleoside triphosphate hydrolases"/>
    <property type="match status" value="1"/>
</dbReference>
<dbReference type="RefSeq" id="WP_050673226.1">
    <property type="nucleotide sequence ID" value="NZ_CVRL01000018.1"/>
</dbReference>
<organism evidence="1 2">
    <name type="scientific">Phaeobacter italicus</name>
    <dbReference type="NCBI Taxonomy" id="481446"/>
    <lineage>
        <taxon>Bacteria</taxon>
        <taxon>Pseudomonadati</taxon>
        <taxon>Pseudomonadota</taxon>
        <taxon>Alphaproteobacteria</taxon>
        <taxon>Rhodobacterales</taxon>
        <taxon>Roseobacteraceae</taxon>
        <taxon>Phaeobacter</taxon>
    </lineage>
</organism>
<name>A0A0H5D2C2_9RHOB</name>
<keyword evidence="2" id="KW-1185">Reference proteome</keyword>
<evidence type="ECO:0000313" key="1">
    <source>
        <dbReference type="EMBL" id="CRL10888.1"/>
    </source>
</evidence>
<proteinExistence type="predicted"/>
<dbReference type="Proteomes" id="UP000043764">
    <property type="component" value="Unassembled WGS sequence"/>
</dbReference>
<reference evidence="2" key="1">
    <citation type="submission" date="2015-05" db="EMBL/GenBank/DDBJ databases">
        <authorList>
            <person name="Rodrigo-Torres Lidia"/>
            <person name="Arahal R.David."/>
        </authorList>
    </citation>
    <scope>NUCLEOTIDE SEQUENCE [LARGE SCALE GENOMIC DNA]</scope>
    <source>
        <strain evidence="2">CECT 7321</strain>
    </source>
</reference>
<dbReference type="Gene3D" id="3.40.50.300">
    <property type="entry name" value="P-loop containing nucleotide triphosphate hydrolases"/>
    <property type="match status" value="1"/>
</dbReference>
<accession>A0A0H5D2C2</accession>
<protein>
    <recommendedName>
        <fullName evidence="3">Sulfotransferase family protein</fullName>
    </recommendedName>
</protein>
<evidence type="ECO:0000313" key="2">
    <source>
        <dbReference type="Proteomes" id="UP000043764"/>
    </source>
</evidence>
<dbReference type="AlphaFoldDB" id="A0A0H5D2C2"/>
<dbReference type="InterPro" id="IPR027417">
    <property type="entry name" value="P-loop_NTPase"/>
</dbReference>
<dbReference type="EMBL" id="CVRL01000018">
    <property type="protein sequence ID" value="CRL10888.1"/>
    <property type="molecule type" value="Genomic_DNA"/>
</dbReference>
<evidence type="ECO:0008006" key="3">
    <source>
        <dbReference type="Google" id="ProtNLM"/>
    </source>
</evidence>
<gene>
    <name evidence="1" type="ORF">NIT7321_01736</name>
</gene>
<sequence length="332" mass="38905">MKRKLILHIGAHRTATTSLQNYLLANFHNVQREGFFYPYKIARHQKLMGKLFNGGRKPESVAEDLSARADKREHAIHTIVLSDEDICMRRDLSVLAKFRQWFDVKIVFTLRRQDTWLESWFFQNIKWQWNAHLSHCTFEEFLAKREEFHWIRYNRYLQHLEMLFGQENIIVNIHEKAQMAGGPIETFCDSIGLIDREGFHAPAHINESFSPTISEFMRCLPLDQAPEPYRDMLVSAFARINTRLSDGQSRQSERLMPPDQRAALMAEYDLGNRAVAQRYFGRDELFLEPLPGPDASLARMELPTDSYVLMQDLVAPLLQEIIEHRILESKNK</sequence>